<dbReference type="Proteomes" id="UP000288623">
    <property type="component" value="Unassembled WGS sequence"/>
</dbReference>
<dbReference type="EMBL" id="JTFC01000042">
    <property type="protein sequence ID" value="RUS52404.1"/>
    <property type="molecule type" value="Genomic_DNA"/>
</dbReference>
<accession>A0A433RPZ3</accession>
<keyword evidence="3" id="KW-1185">Reference proteome</keyword>
<dbReference type="RefSeq" id="WP_126991730.1">
    <property type="nucleotide sequence ID" value="NZ_JTFC01000042.1"/>
</dbReference>
<evidence type="ECO:0000256" key="1">
    <source>
        <dbReference type="SAM" id="Phobius"/>
    </source>
</evidence>
<name>A0A433RPZ3_9BACL</name>
<keyword evidence="1" id="KW-1133">Transmembrane helix</keyword>
<feature type="transmembrane region" description="Helical" evidence="1">
    <location>
        <begin position="36"/>
        <end position="57"/>
    </location>
</feature>
<gene>
    <name evidence="2" type="ORF">QI30_16665</name>
</gene>
<dbReference type="OrthoDB" id="2455994at2"/>
<evidence type="ECO:0000313" key="3">
    <source>
        <dbReference type="Proteomes" id="UP000288623"/>
    </source>
</evidence>
<evidence type="ECO:0000313" key="2">
    <source>
        <dbReference type="EMBL" id="RUS52404.1"/>
    </source>
</evidence>
<reference evidence="2 3" key="1">
    <citation type="submission" date="2014-11" db="EMBL/GenBank/DDBJ databases">
        <title>Genome sequence and analysis of novel Kurthia sp.</title>
        <authorList>
            <person name="Lawson J.N."/>
            <person name="Gonzalez J.E."/>
            <person name="Rinauldi L."/>
            <person name="Xuan Z."/>
            <person name="Firman A."/>
            <person name="Shaddox L."/>
            <person name="Trudeau A."/>
            <person name="Shah S."/>
            <person name="Reiman D."/>
        </authorList>
    </citation>
    <scope>NUCLEOTIDE SEQUENCE [LARGE SCALE GENOMIC DNA]</scope>
    <source>
        <strain evidence="2 3">3B1D</strain>
    </source>
</reference>
<feature type="transmembrane region" description="Helical" evidence="1">
    <location>
        <begin position="69"/>
        <end position="90"/>
    </location>
</feature>
<protein>
    <submittedName>
        <fullName evidence="2">Uncharacterized protein</fullName>
    </submittedName>
</protein>
<feature type="transmembrane region" description="Helical" evidence="1">
    <location>
        <begin position="6"/>
        <end position="24"/>
    </location>
</feature>
<organism evidence="2 3">
    <name type="scientific">Candidatus Kurthia intestinigallinarum</name>
    <dbReference type="NCBI Taxonomy" id="1562256"/>
    <lineage>
        <taxon>Bacteria</taxon>
        <taxon>Bacillati</taxon>
        <taxon>Bacillota</taxon>
        <taxon>Bacilli</taxon>
        <taxon>Bacillales</taxon>
        <taxon>Caryophanaceae</taxon>
        <taxon>Kurthia</taxon>
    </lineage>
</organism>
<dbReference type="AlphaFoldDB" id="A0A433RPZ3"/>
<keyword evidence="1" id="KW-0472">Membrane</keyword>
<keyword evidence="1" id="KW-0812">Transmembrane</keyword>
<proteinExistence type="predicted"/>
<comment type="caution">
    <text evidence="2">The sequence shown here is derived from an EMBL/GenBank/DDBJ whole genome shotgun (WGS) entry which is preliminary data.</text>
</comment>
<sequence length="93" mass="10151">MANGLYVYTLSVLGLMFAFTNMYLMNKMTGSSAEIVTSMLTLLTFATFIGVCGLLIYCRAKQLMTTGEMIGYSVLTLVTGVISGFITLFAQLY</sequence>